<feature type="domain" description="Zn(2)-C6 fungal-type" evidence="3">
    <location>
        <begin position="25"/>
        <end position="54"/>
    </location>
</feature>
<dbReference type="Pfam" id="PF00172">
    <property type="entry name" value="Zn_clus"/>
    <property type="match status" value="1"/>
</dbReference>
<gene>
    <name evidence="4" type="ORF">AAFC00_006681</name>
</gene>
<evidence type="ECO:0000256" key="2">
    <source>
        <dbReference type="SAM" id="MobiDB-lite"/>
    </source>
</evidence>
<accession>A0ABR3PAU0</accession>
<dbReference type="InterPro" id="IPR052783">
    <property type="entry name" value="Metabolic/Drug-Res_Regulator"/>
</dbReference>
<protein>
    <recommendedName>
        <fullName evidence="3">Zn(2)-C6 fungal-type domain-containing protein</fullName>
    </recommendedName>
</protein>
<keyword evidence="1" id="KW-0539">Nucleus</keyword>
<dbReference type="PANTHER" id="PTHR47655:SF3">
    <property type="entry name" value="ZN(II)2CYS6 TRANSCRIPTION FACTOR (EUROFUNG)"/>
    <property type="match status" value="1"/>
</dbReference>
<dbReference type="EMBL" id="JBFMKM010000010">
    <property type="protein sequence ID" value="KAL1303269.1"/>
    <property type="molecule type" value="Genomic_DNA"/>
</dbReference>
<name>A0ABR3PAU0_9PEZI</name>
<comment type="caution">
    <text evidence="4">The sequence shown here is derived from an EMBL/GenBank/DDBJ whole genome shotgun (WGS) entry which is preliminary data.</text>
</comment>
<feature type="region of interest" description="Disordered" evidence="2">
    <location>
        <begin position="152"/>
        <end position="214"/>
    </location>
</feature>
<dbReference type="InterPro" id="IPR036864">
    <property type="entry name" value="Zn2-C6_fun-type_DNA-bd_sf"/>
</dbReference>
<feature type="compositionally biased region" description="Polar residues" evidence="2">
    <location>
        <begin position="171"/>
        <end position="191"/>
    </location>
</feature>
<dbReference type="Proteomes" id="UP001562354">
    <property type="component" value="Unassembled WGS sequence"/>
</dbReference>
<feature type="compositionally biased region" description="Low complexity" evidence="2">
    <location>
        <begin position="152"/>
        <end position="161"/>
    </location>
</feature>
<dbReference type="GeneID" id="95980380"/>
<proteinExistence type="predicted"/>
<dbReference type="PROSITE" id="PS50048">
    <property type="entry name" value="ZN2_CY6_FUNGAL_2"/>
    <property type="match status" value="1"/>
</dbReference>
<dbReference type="Gene3D" id="4.10.240.10">
    <property type="entry name" value="Zn(2)-C6 fungal-type DNA-binding domain"/>
    <property type="match status" value="1"/>
</dbReference>
<organism evidence="4 5">
    <name type="scientific">Neodothiora populina</name>
    <dbReference type="NCBI Taxonomy" id="2781224"/>
    <lineage>
        <taxon>Eukaryota</taxon>
        <taxon>Fungi</taxon>
        <taxon>Dikarya</taxon>
        <taxon>Ascomycota</taxon>
        <taxon>Pezizomycotina</taxon>
        <taxon>Dothideomycetes</taxon>
        <taxon>Dothideomycetidae</taxon>
        <taxon>Dothideales</taxon>
        <taxon>Dothioraceae</taxon>
        <taxon>Neodothiora</taxon>
    </lineage>
</organism>
<evidence type="ECO:0000313" key="5">
    <source>
        <dbReference type="Proteomes" id="UP001562354"/>
    </source>
</evidence>
<keyword evidence="5" id="KW-1185">Reference proteome</keyword>
<dbReference type="PANTHER" id="PTHR47655">
    <property type="entry name" value="QUINIC ACID UTILIZATION ACTIVATOR"/>
    <property type="match status" value="1"/>
</dbReference>
<dbReference type="SMART" id="SM00066">
    <property type="entry name" value="GAL4"/>
    <property type="match status" value="1"/>
</dbReference>
<sequence>MPKMSMPHRTSSSDSDSIRKRVGKACDRCRLKKSKCDGSSPCSRCKADNAICVFGERKRSHDKVYPKGYVEMLEQQQSQLVAGLQETYRRLVAADMWPGAKLEEHNGQPLTHDILAGLDLLEPKQDGSGEMEGFEEDCRSLERRMISAGASYSARRGSLSSESDHEHSHGNRSTTTSSRASVQDTPVTSRAQPIFEDGWSFKASPSPITLSPPPKMVRAQQQSLRPSPLSIESTNQDSYMTSAWQDMTIAPGGGVLHPQFSVNDAVVHDTLQTMMDSFSPQIVSMVDVDCSTIPLDQPYGSQPQNFGPYNPQDWMMSDSVDVDFSKFVQIST</sequence>
<dbReference type="CDD" id="cd00067">
    <property type="entry name" value="GAL4"/>
    <property type="match status" value="1"/>
</dbReference>
<evidence type="ECO:0000313" key="4">
    <source>
        <dbReference type="EMBL" id="KAL1303269.1"/>
    </source>
</evidence>
<dbReference type="PROSITE" id="PS00463">
    <property type="entry name" value="ZN2_CY6_FUNGAL_1"/>
    <property type="match status" value="1"/>
</dbReference>
<evidence type="ECO:0000259" key="3">
    <source>
        <dbReference type="PROSITE" id="PS50048"/>
    </source>
</evidence>
<dbReference type="SUPFAM" id="SSF57701">
    <property type="entry name" value="Zn2/Cys6 DNA-binding domain"/>
    <property type="match status" value="1"/>
</dbReference>
<dbReference type="RefSeq" id="XP_069199544.1">
    <property type="nucleotide sequence ID" value="XM_069346669.1"/>
</dbReference>
<evidence type="ECO:0000256" key="1">
    <source>
        <dbReference type="ARBA" id="ARBA00023242"/>
    </source>
</evidence>
<reference evidence="4 5" key="1">
    <citation type="submission" date="2024-07" db="EMBL/GenBank/DDBJ databases">
        <title>Draft sequence of the Neodothiora populina.</title>
        <authorList>
            <person name="Drown D.D."/>
            <person name="Schuette U.S."/>
            <person name="Buechlein A.B."/>
            <person name="Rusch D.R."/>
            <person name="Winton L.W."/>
            <person name="Adams G.A."/>
        </authorList>
    </citation>
    <scope>NUCLEOTIDE SEQUENCE [LARGE SCALE GENOMIC DNA]</scope>
    <source>
        <strain evidence="4 5">CPC 39397</strain>
    </source>
</reference>
<dbReference type="InterPro" id="IPR001138">
    <property type="entry name" value="Zn2Cys6_DnaBD"/>
</dbReference>